<dbReference type="EMBL" id="CP090145">
    <property type="protein sequence ID" value="UOX35114.1"/>
    <property type="molecule type" value="Genomic_DNA"/>
</dbReference>
<proteinExistence type="predicted"/>
<dbReference type="RefSeq" id="WP_246918312.1">
    <property type="nucleotide sequence ID" value="NZ_CP090145.1"/>
</dbReference>
<name>A0ABY4HQH2_9FLAO</name>
<dbReference type="Proteomes" id="UP000830454">
    <property type="component" value="Chromosome"/>
</dbReference>
<reference evidence="1" key="1">
    <citation type="submission" date="2021-12" db="EMBL/GenBank/DDBJ databases">
        <authorList>
            <person name="Cha I.-T."/>
            <person name="Lee K.-E."/>
            <person name="Park S.-J."/>
        </authorList>
    </citation>
    <scope>NUCLEOTIDE SEQUENCE</scope>
    <source>
        <strain evidence="1">YSM-43</strain>
    </source>
</reference>
<evidence type="ECO:0000313" key="2">
    <source>
        <dbReference type="Proteomes" id="UP000830454"/>
    </source>
</evidence>
<gene>
    <name evidence="1" type="ORF">LXD69_06270</name>
</gene>
<keyword evidence="2" id="KW-1185">Reference proteome</keyword>
<reference evidence="1" key="2">
    <citation type="submission" date="2022-04" db="EMBL/GenBank/DDBJ databases">
        <title>Complete Genome Sequence of Flavobacterium sediminilitoris YSM-43, Isolated from a Tidal Sediment.</title>
        <authorList>
            <person name="Lee P.A."/>
        </authorList>
    </citation>
    <scope>NUCLEOTIDE SEQUENCE</scope>
    <source>
        <strain evidence="1">YSM-43</strain>
    </source>
</reference>
<evidence type="ECO:0000313" key="1">
    <source>
        <dbReference type="EMBL" id="UOX35114.1"/>
    </source>
</evidence>
<evidence type="ECO:0008006" key="3">
    <source>
        <dbReference type="Google" id="ProtNLM"/>
    </source>
</evidence>
<sequence>MEILKKCSKRVLLVLFTILLFYSCSETESLEDVMVSEENNFDAAFSERAALFTVCDITGSTVVSPNNAVVVPGSSTTYTYTNDTGISGVVSWSVLTANPSGSITITGSGSSVTVTYSANFIDGLLSAYGTGGNASDCETRLNVTRSTVVPTCCSPTMSMTYLCRGSSSTLSGGFVMFKMPANCDWSSVSKIEITNLSGAKFLDPPLENLNSGTINGPIVPNSGSDTFFLEYHRVGPCLSQIVCTAKIYFNNGCPTLSLNAQALGNM</sequence>
<dbReference type="PROSITE" id="PS51257">
    <property type="entry name" value="PROKAR_LIPOPROTEIN"/>
    <property type="match status" value="1"/>
</dbReference>
<protein>
    <recommendedName>
        <fullName evidence="3">Ig-like domain-containing protein</fullName>
    </recommendedName>
</protein>
<organism evidence="1 2">
    <name type="scientific">Flavobacterium sediminilitoris</name>
    <dbReference type="NCBI Taxonomy" id="2024526"/>
    <lineage>
        <taxon>Bacteria</taxon>
        <taxon>Pseudomonadati</taxon>
        <taxon>Bacteroidota</taxon>
        <taxon>Flavobacteriia</taxon>
        <taxon>Flavobacteriales</taxon>
        <taxon>Flavobacteriaceae</taxon>
        <taxon>Flavobacterium</taxon>
    </lineage>
</organism>
<accession>A0ABY4HQH2</accession>